<keyword evidence="1" id="KW-0732">Signal</keyword>
<comment type="caution">
    <text evidence="2">The sequence shown here is derived from an EMBL/GenBank/DDBJ whole genome shotgun (WGS) entry which is preliminary data.</text>
</comment>
<gene>
    <name evidence="2" type="ORF">V5O48_010956</name>
</gene>
<organism evidence="2 3">
    <name type="scientific">Marasmius crinis-equi</name>
    <dbReference type="NCBI Taxonomy" id="585013"/>
    <lineage>
        <taxon>Eukaryota</taxon>
        <taxon>Fungi</taxon>
        <taxon>Dikarya</taxon>
        <taxon>Basidiomycota</taxon>
        <taxon>Agaricomycotina</taxon>
        <taxon>Agaricomycetes</taxon>
        <taxon>Agaricomycetidae</taxon>
        <taxon>Agaricales</taxon>
        <taxon>Marasmiineae</taxon>
        <taxon>Marasmiaceae</taxon>
        <taxon>Marasmius</taxon>
    </lineage>
</organism>
<name>A0ABR3F7E0_9AGAR</name>
<sequence>MIVSLFYLFAVHIHLVRCAPEYVTRNLKTIQSIYDLTVYPQNVPIIQQGGSAVPSGLFNSNAAGRITPLGNFTGFEDSIEYFFGLAPVPQSNPAGVAIYKAEIAEFTSGCANVATSVVYLHAGEVDQATGGLKPGAKSVPLKQVAFWRFDDDGLVLKYDAWIPTLQNWISTATGIDYNSPLVQTGAVATTICPTIQKNCQGEYQQYSNVVDCIAQLTLKPFGTFDEVWDDNVVCRIIHLLLTPIRPNVHCPHVGPNGGNGPDNYKCVNIDYVQGYFLDDAKLFGSTFDTFSCPST</sequence>
<dbReference type="Proteomes" id="UP001465976">
    <property type="component" value="Unassembled WGS sequence"/>
</dbReference>
<reference evidence="2 3" key="1">
    <citation type="submission" date="2024-02" db="EMBL/GenBank/DDBJ databases">
        <title>A draft genome for the cacao thread blight pathogen Marasmius crinis-equi.</title>
        <authorList>
            <person name="Cohen S.P."/>
            <person name="Baruah I.K."/>
            <person name="Amoako-Attah I."/>
            <person name="Bukari Y."/>
            <person name="Meinhardt L.W."/>
            <person name="Bailey B.A."/>
        </authorList>
    </citation>
    <scope>NUCLEOTIDE SEQUENCE [LARGE SCALE GENOMIC DNA]</scope>
    <source>
        <strain evidence="2 3">GH-76</strain>
    </source>
</reference>
<feature type="signal peptide" evidence="1">
    <location>
        <begin position="1"/>
        <end position="18"/>
    </location>
</feature>
<proteinExistence type="predicted"/>
<keyword evidence="3" id="KW-1185">Reference proteome</keyword>
<accession>A0ABR3F7E0</accession>
<evidence type="ECO:0000313" key="3">
    <source>
        <dbReference type="Proteomes" id="UP001465976"/>
    </source>
</evidence>
<evidence type="ECO:0000313" key="2">
    <source>
        <dbReference type="EMBL" id="KAL0571009.1"/>
    </source>
</evidence>
<protein>
    <submittedName>
        <fullName evidence="2">Uncharacterized protein</fullName>
    </submittedName>
</protein>
<dbReference type="EMBL" id="JBAHYK010000840">
    <property type="protein sequence ID" value="KAL0571009.1"/>
    <property type="molecule type" value="Genomic_DNA"/>
</dbReference>
<evidence type="ECO:0000256" key="1">
    <source>
        <dbReference type="SAM" id="SignalP"/>
    </source>
</evidence>
<feature type="chain" id="PRO_5046228711" evidence="1">
    <location>
        <begin position="19"/>
        <end position="295"/>
    </location>
</feature>